<organism evidence="1 2">
    <name type="scientific">Candidatus Uhrbacteria bacterium CG22_combo_CG10-13_8_21_14_all_47_17</name>
    <dbReference type="NCBI Taxonomy" id="1975041"/>
    <lineage>
        <taxon>Bacteria</taxon>
        <taxon>Candidatus Uhriibacteriota</taxon>
    </lineage>
</organism>
<comment type="caution">
    <text evidence="1">The sequence shown here is derived from an EMBL/GenBank/DDBJ whole genome shotgun (WGS) entry which is preliminary data.</text>
</comment>
<dbReference type="EMBL" id="PCSZ01000067">
    <property type="protein sequence ID" value="PIP60374.1"/>
    <property type="molecule type" value="Genomic_DNA"/>
</dbReference>
<proteinExistence type="predicted"/>
<evidence type="ECO:0000313" key="2">
    <source>
        <dbReference type="Proteomes" id="UP000231581"/>
    </source>
</evidence>
<gene>
    <name evidence="1" type="ORF">COX00_03560</name>
</gene>
<dbReference type="Proteomes" id="UP000231581">
    <property type="component" value="Unassembled WGS sequence"/>
</dbReference>
<dbReference type="AlphaFoldDB" id="A0A2H0BRX9"/>
<sequence>MPNKQIQIHEDPEIGQGRYANMVSVTAQNRDIVVDFYSLVQKGEEYNKGELVSRVFLNHFTAQELVNLLEKVRKGWEDMKYNQVSEEKK</sequence>
<evidence type="ECO:0000313" key="1">
    <source>
        <dbReference type="EMBL" id="PIP60374.1"/>
    </source>
</evidence>
<reference evidence="1 2" key="1">
    <citation type="submission" date="2017-09" db="EMBL/GenBank/DDBJ databases">
        <title>Depth-based differentiation of microbial function through sediment-hosted aquifers and enrichment of novel symbionts in the deep terrestrial subsurface.</title>
        <authorList>
            <person name="Probst A.J."/>
            <person name="Ladd B."/>
            <person name="Jarett J.K."/>
            <person name="Geller-Mcgrath D.E."/>
            <person name="Sieber C.M."/>
            <person name="Emerson J.B."/>
            <person name="Anantharaman K."/>
            <person name="Thomas B.C."/>
            <person name="Malmstrom R."/>
            <person name="Stieglmeier M."/>
            <person name="Klingl A."/>
            <person name="Woyke T."/>
            <person name="Ryan C.M."/>
            <person name="Banfield J.F."/>
        </authorList>
    </citation>
    <scope>NUCLEOTIDE SEQUENCE [LARGE SCALE GENOMIC DNA]</scope>
    <source>
        <strain evidence="1">CG22_combo_CG10-13_8_21_14_all_47_17</strain>
    </source>
</reference>
<accession>A0A2H0BRX9</accession>
<name>A0A2H0BRX9_9BACT</name>
<dbReference type="InterPro" id="IPR021857">
    <property type="entry name" value="DUF3467"/>
</dbReference>
<dbReference type="Pfam" id="PF11950">
    <property type="entry name" value="DUF3467"/>
    <property type="match status" value="1"/>
</dbReference>
<evidence type="ECO:0008006" key="3">
    <source>
        <dbReference type="Google" id="ProtNLM"/>
    </source>
</evidence>
<protein>
    <recommendedName>
        <fullName evidence="3">DUF3467 domain-containing protein</fullName>
    </recommendedName>
</protein>